<keyword evidence="12" id="KW-1185">Reference proteome</keyword>
<evidence type="ECO:0000259" key="10">
    <source>
        <dbReference type="Pfam" id="PF22638"/>
    </source>
</evidence>
<keyword evidence="11" id="KW-0969">Cilium</keyword>
<dbReference type="Pfam" id="PF06429">
    <property type="entry name" value="Flg_bbr_C"/>
    <property type="match status" value="1"/>
</dbReference>
<dbReference type="InterPro" id="IPR002371">
    <property type="entry name" value="FlgK"/>
</dbReference>
<evidence type="ECO:0000256" key="6">
    <source>
        <dbReference type="ARBA" id="ARBA00023143"/>
    </source>
</evidence>
<dbReference type="PANTHER" id="PTHR30033">
    <property type="entry name" value="FLAGELLAR HOOK-ASSOCIATED PROTEIN 1"/>
    <property type="match status" value="1"/>
</dbReference>
<evidence type="ECO:0000259" key="9">
    <source>
        <dbReference type="Pfam" id="PF06429"/>
    </source>
</evidence>
<evidence type="ECO:0000313" key="12">
    <source>
        <dbReference type="Proteomes" id="UP000092578"/>
    </source>
</evidence>
<protein>
    <recommendedName>
        <fullName evidence="4 7">Flagellar hook-associated protein 1</fullName>
        <shortName evidence="7">HAP1</shortName>
    </recommendedName>
</protein>
<dbReference type="RefSeq" id="WP_065410332.1">
    <property type="nucleotide sequence ID" value="NZ_MAYT01000012.1"/>
</dbReference>
<dbReference type="PRINTS" id="PR01005">
    <property type="entry name" value="FLGHOOKAP1"/>
</dbReference>
<dbReference type="AlphaFoldDB" id="A0A1B9AYY5"/>
<comment type="caution">
    <text evidence="11">The sequence shown here is derived from an EMBL/GenBank/DDBJ whole genome shotgun (WGS) entry which is preliminary data.</text>
</comment>
<evidence type="ECO:0000259" key="8">
    <source>
        <dbReference type="Pfam" id="PF00460"/>
    </source>
</evidence>
<keyword evidence="11" id="KW-0966">Cell projection</keyword>
<dbReference type="GO" id="GO:0009424">
    <property type="term" value="C:bacterial-type flagellum hook"/>
    <property type="evidence" value="ECO:0007669"/>
    <property type="project" value="UniProtKB-UniRule"/>
</dbReference>
<reference evidence="12" key="1">
    <citation type="submission" date="2016-05" db="EMBL/GenBank/DDBJ databases">
        <authorList>
            <person name="Liu B."/>
            <person name="Wang J."/>
            <person name="Zhu Y."/>
            <person name="Liu G."/>
            <person name="Chen Q."/>
            <person name="Chen Z."/>
            <person name="Lan J."/>
            <person name="Che J."/>
            <person name="Ge C."/>
            <person name="Shi H."/>
            <person name="Pan Z."/>
            <person name="Liu X."/>
        </authorList>
    </citation>
    <scope>NUCLEOTIDE SEQUENCE [LARGE SCALE GENOMIC DNA]</scope>
    <source>
        <strain evidence="12">FJAT-27215</strain>
    </source>
</reference>
<dbReference type="InterPro" id="IPR001444">
    <property type="entry name" value="Flag_bb_rod_N"/>
</dbReference>
<dbReference type="Pfam" id="PF22638">
    <property type="entry name" value="FlgK_D1"/>
    <property type="match status" value="1"/>
</dbReference>
<dbReference type="GO" id="GO:0005576">
    <property type="term" value="C:extracellular region"/>
    <property type="evidence" value="ECO:0007669"/>
    <property type="project" value="UniProtKB-SubCell"/>
</dbReference>
<evidence type="ECO:0000256" key="2">
    <source>
        <dbReference type="ARBA" id="ARBA00004613"/>
    </source>
</evidence>
<feature type="domain" description="Flagellar basal body rod protein N-terminal" evidence="8">
    <location>
        <begin position="8"/>
        <end position="38"/>
    </location>
</feature>
<evidence type="ECO:0000256" key="1">
    <source>
        <dbReference type="ARBA" id="ARBA00004365"/>
    </source>
</evidence>
<dbReference type="PANTHER" id="PTHR30033:SF1">
    <property type="entry name" value="FLAGELLAR HOOK-ASSOCIATED PROTEIN 1"/>
    <property type="match status" value="1"/>
</dbReference>
<dbReference type="Pfam" id="PF00460">
    <property type="entry name" value="Flg_bb_rod"/>
    <property type="match status" value="1"/>
</dbReference>
<evidence type="ECO:0000256" key="5">
    <source>
        <dbReference type="ARBA" id="ARBA00022525"/>
    </source>
</evidence>
<organism evidence="11 12">
    <name type="scientific">Pseudobacillus wudalianchiensis</name>
    <dbReference type="NCBI Taxonomy" id="1743143"/>
    <lineage>
        <taxon>Bacteria</taxon>
        <taxon>Bacillati</taxon>
        <taxon>Bacillota</taxon>
        <taxon>Bacilli</taxon>
        <taxon>Bacillales</taxon>
        <taxon>Bacillaceae</taxon>
        <taxon>Pseudobacillus</taxon>
    </lineage>
</organism>
<dbReference type="GO" id="GO:0044780">
    <property type="term" value="P:bacterial-type flagellum assembly"/>
    <property type="evidence" value="ECO:0007669"/>
    <property type="project" value="InterPro"/>
</dbReference>
<evidence type="ECO:0000256" key="3">
    <source>
        <dbReference type="ARBA" id="ARBA00009677"/>
    </source>
</evidence>
<evidence type="ECO:0000256" key="4">
    <source>
        <dbReference type="ARBA" id="ARBA00016244"/>
    </source>
</evidence>
<evidence type="ECO:0000256" key="7">
    <source>
        <dbReference type="RuleBase" id="RU362065"/>
    </source>
</evidence>
<dbReference type="InterPro" id="IPR053927">
    <property type="entry name" value="FlgK_helical"/>
</dbReference>
<feature type="domain" description="Flagellar basal-body/hook protein C-terminal" evidence="9">
    <location>
        <begin position="488"/>
        <end position="526"/>
    </location>
</feature>
<evidence type="ECO:0000313" key="11">
    <source>
        <dbReference type="EMBL" id="OCA89020.1"/>
    </source>
</evidence>
<keyword evidence="6 7" id="KW-0975">Bacterial flagellum</keyword>
<feature type="domain" description="Flagellar hook-associated protein FlgK helical" evidence="10">
    <location>
        <begin position="102"/>
        <end position="370"/>
    </location>
</feature>
<proteinExistence type="inferred from homology"/>
<comment type="similarity">
    <text evidence="3 7">Belongs to the flagella basal body rod proteins family.</text>
</comment>
<dbReference type="EMBL" id="MAYT01000012">
    <property type="protein sequence ID" value="OCA89020.1"/>
    <property type="molecule type" value="Genomic_DNA"/>
</dbReference>
<sequence length="533" mass="57290">MVSTFHGLEVAKRGMFTQQSAISTTGHNIANANTPGYTRQRVNFKQTEPYPAPAMNRPQIPGQMGTGVEAGSIERVRESFLDMQYRGENNKLGYWQSKSEALSKMENILNEPSTNGLSAVMGQFWQSIQDLSVNPENEGARSVVLQRGQAVADTFQYLHSSLSAVQKDIGSQVEVTAKEINSILQQIAGLNKQIGEIEPHGYLPNDLYDERDRLVDQLSGHLNIKIEKVVSGGNALSMATGSYRVSLINKDGTAVELVKGGEFNQIGFANGTDTNDDKINDQLGGPITQFTVTDPTGTSIQSINVADFSQGKLKALAEAHGYEEGGEVKGTYPDMLNELDKMAFTFATLFNEVHKLGFPVEGSAHTKEFFTFGTGTGHTGAAASISLNPTIEAKDILASSSQDNAGDGKNALNLANIQNFILSEGSIKLEGGQILDLAGLGLPIKNGTIKSFYEGVIGGLGVDAQQAARMTKNSAVLADSVEVNRQSISSVSLDEEMTNLIQFQHAYNAAARNITVIDEMLDKIINGMGTVGR</sequence>
<keyword evidence="11" id="KW-0282">Flagellum</keyword>
<gene>
    <name evidence="7" type="primary">flgK</name>
    <name evidence="11" type="ORF">A8F95_06290</name>
</gene>
<dbReference type="Proteomes" id="UP000092578">
    <property type="component" value="Unassembled WGS sequence"/>
</dbReference>
<keyword evidence="5 7" id="KW-0964">Secreted</keyword>
<dbReference type="GO" id="GO:0005198">
    <property type="term" value="F:structural molecule activity"/>
    <property type="evidence" value="ECO:0007669"/>
    <property type="project" value="UniProtKB-UniRule"/>
</dbReference>
<dbReference type="InterPro" id="IPR010930">
    <property type="entry name" value="Flg_bb/hook_C_dom"/>
</dbReference>
<name>A0A1B9AYY5_9BACI</name>
<dbReference type="NCBIfam" id="TIGR02492">
    <property type="entry name" value="flgK_ends"/>
    <property type="match status" value="1"/>
</dbReference>
<comment type="subcellular location">
    <subcellularLocation>
        <location evidence="1 7">Bacterial flagellum</location>
    </subcellularLocation>
    <subcellularLocation>
        <location evidence="2 7">Secreted</location>
    </subcellularLocation>
</comment>
<accession>A0A1B9AYY5</accession>
<dbReference type="SUPFAM" id="SSF64518">
    <property type="entry name" value="Phase 1 flagellin"/>
    <property type="match status" value="1"/>
</dbReference>